<name>A0A1C3VZ79_9HYPH</name>
<organism evidence="3 4">
    <name type="scientific">Rhizobium lusitanum</name>
    <dbReference type="NCBI Taxonomy" id="293958"/>
    <lineage>
        <taxon>Bacteria</taxon>
        <taxon>Pseudomonadati</taxon>
        <taxon>Pseudomonadota</taxon>
        <taxon>Alphaproteobacteria</taxon>
        <taxon>Hyphomicrobiales</taxon>
        <taxon>Rhizobiaceae</taxon>
        <taxon>Rhizobium/Agrobacterium group</taxon>
        <taxon>Rhizobium</taxon>
    </lineage>
</organism>
<proteinExistence type="predicted"/>
<keyword evidence="2" id="KW-0812">Transmembrane</keyword>
<dbReference type="OrthoDB" id="8403548at2"/>
<evidence type="ECO:0000313" key="3">
    <source>
        <dbReference type="EMBL" id="SCB33009.1"/>
    </source>
</evidence>
<dbReference type="AlphaFoldDB" id="A0A1C3VZ79"/>
<feature type="transmembrane region" description="Helical" evidence="2">
    <location>
        <begin position="39"/>
        <end position="65"/>
    </location>
</feature>
<dbReference type="EMBL" id="FMAF01000007">
    <property type="protein sequence ID" value="SCB33009.1"/>
    <property type="molecule type" value="Genomic_DNA"/>
</dbReference>
<gene>
    <name evidence="3" type="ORF">GA0061101_107168</name>
</gene>
<evidence type="ECO:0000313" key="4">
    <source>
        <dbReference type="Proteomes" id="UP000199205"/>
    </source>
</evidence>
<feature type="region of interest" description="Disordered" evidence="1">
    <location>
        <begin position="119"/>
        <end position="143"/>
    </location>
</feature>
<keyword evidence="2" id="KW-0472">Membrane</keyword>
<accession>A0A1C3VZ79</accession>
<feature type="transmembrane region" description="Helical" evidence="2">
    <location>
        <begin position="12"/>
        <end position="32"/>
    </location>
</feature>
<evidence type="ECO:0000256" key="1">
    <source>
        <dbReference type="SAM" id="MobiDB-lite"/>
    </source>
</evidence>
<reference evidence="3 4" key="1">
    <citation type="submission" date="2016-08" db="EMBL/GenBank/DDBJ databases">
        <authorList>
            <person name="Seilhamer J.J."/>
        </authorList>
    </citation>
    <scope>NUCLEOTIDE SEQUENCE [LARGE SCALE GENOMIC DNA]</scope>
    <source>
        <strain evidence="3 4">P1-7</strain>
    </source>
</reference>
<protein>
    <submittedName>
        <fullName evidence="3">Uncharacterized protein</fullName>
    </submittedName>
</protein>
<keyword evidence="2" id="KW-1133">Transmembrane helix</keyword>
<feature type="transmembrane region" description="Helical" evidence="2">
    <location>
        <begin position="77"/>
        <end position="100"/>
    </location>
</feature>
<sequence>MYTNSILPADVAVVLGLMWNIIASLAAFWATGKYPRMRLVFHGLACFVILLSPLTAMILGLPGLLPEEEESPGARFVFLPLIFEAAIVLLLYCLAGAMLLQNRFIRRWRTGAVAINPVKPPRKSSRASSSPVAWSRHRGKGLG</sequence>
<dbReference type="Proteomes" id="UP000199205">
    <property type="component" value="Unassembled WGS sequence"/>
</dbReference>
<evidence type="ECO:0000256" key="2">
    <source>
        <dbReference type="SAM" id="Phobius"/>
    </source>
</evidence>
<dbReference type="RefSeq" id="WP_047639722.1">
    <property type="nucleotide sequence ID" value="NZ_FMAF01000007.1"/>
</dbReference>